<evidence type="ECO:0000256" key="15">
    <source>
        <dbReference type="PIRNR" id="PIRNR037090"/>
    </source>
</evidence>
<dbReference type="InterPro" id="IPR044440">
    <property type="entry name" value="GABAb_receptor_plant_PBP1"/>
</dbReference>
<dbReference type="Pfam" id="PF01094">
    <property type="entry name" value="ANF_receptor"/>
    <property type="match status" value="1"/>
</dbReference>
<evidence type="ECO:0000256" key="12">
    <source>
        <dbReference type="ARBA" id="ARBA00023286"/>
    </source>
</evidence>
<dbReference type="InterPro" id="IPR001638">
    <property type="entry name" value="Solute-binding_3/MltF_N"/>
</dbReference>
<feature type="transmembrane region" description="Helical" evidence="17">
    <location>
        <begin position="507"/>
        <end position="525"/>
    </location>
</feature>
<evidence type="ECO:0000256" key="7">
    <source>
        <dbReference type="ARBA" id="ARBA00022989"/>
    </source>
</evidence>
<dbReference type="CDD" id="cd13686">
    <property type="entry name" value="GluR_Plant"/>
    <property type="match status" value="1"/>
</dbReference>
<feature type="transmembrane region" description="Helical" evidence="17">
    <location>
        <begin position="742"/>
        <end position="764"/>
    </location>
</feature>
<dbReference type="SUPFAM" id="SSF53850">
    <property type="entry name" value="Periplasmic binding protein-like II"/>
    <property type="match status" value="1"/>
</dbReference>
<keyword evidence="13 15" id="KW-0407">Ion channel</keyword>
<evidence type="ECO:0000256" key="9">
    <source>
        <dbReference type="ARBA" id="ARBA00023136"/>
    </source>
</evidence>
<dbReference type="InterPro" id="IPR017103">
    <property type="entry name" value="Iontropic_Glu_rcpt_pln"/>
</dbReference>
<evidence type="ECO:0000256" key="10">
    <source>
        <dbReference type="ARBA" id="ARBA00023170"/>
    </source>
</evidence>
<dbReference type="InterPro" id="IPR028082">
    <property type="entry name" value="Peripla_BP_I"/>
</dbReference>
<dbReference type="InterPro" id="IPR001828">
    <property type="entry name" value="ANF_lig-bd_rcpt"/>
</dbReference>
<dbReference type="EMBL" id="JABTTQ020000002">
    <property type="protein sequence ID" value="KAK6162848.1"/>
    <property type="molecule type" value="Genomic_DNA"/>
</dbReference>
<evidence type="ECO:0000256" key="2">
    <source>
        <dbReference type="ARBA" id="ARBA00008685"/>
    </source>
</evidence>
<keyword evidence="7 17" id="KW-1133">Transmembrane helix</keyword>
<evidence type="ECO:0000256" key="17">
    <source>
        <dbReference type="SAM" id="Phobius"/>
    </source>
</evidence>
<dbReference type="InterPro" id="IPR001320">
    <property type="entry name" value="Iontro_rcpt_C"/>
</dbReference>
<comment type="subcellular location">
    <subcellularLocation>
        <location evidence="1">Membrane</location>
        <topology evidence="1">Multi-pass membrane protein</topology>
    </subcellularLocation>
</comment>
<organism evidence="19 20">
    <name type="scientific">Rehmannia glutinosa</name>
    <name type="common">Chinese foxglove</name>
    <dbReference type="NCBI Taxonomy" id="99300"/>
    <lineage>
        <taxon>Eukaryota</taxon>
        <taxon>Viridiplantae</taxon>
        <taxon>Streptophyta</taxon>
        <taxon>Embryophyta</taxon>
        <taxon>Tracheophyta</taxon>
        <taxon>Spermatophyta</taxon>
        <taxon>Magnoliopsida</taxon>
        <taxon>eudicotyledons</taxon>
        <taxon>Gunneridae</taxon>
        <taxon>Pentapetalae</taxon>
        <taxon>asterids</taxon>
        <taxon>lamiids</taxon>
        <taxon>Lamiales</taxon>
        <taxon>Orobanchaceae</taxon>
        <taxon>Rehmannieae</taxon>
        <taxon>Rehmannia</taxon>
    </lineage>
</organism>
<keyword evidence="12 15" id="KW-1071">Ligand-gated ion channel</keyword>
<dbReference type="Proteomes" id="UP001318860">
    <property type="component" value="Unassembled WGS sequence"/>
</dbReference>
<protein>
    <recommendedName>
        <fullName evidence="15">Glutamate receptor</fullName>
    </recommendedName>
</protein>
<dbReference type="Pfam" id="PF00497">
    <property type="entry name" value="SBP_bac_3"/>
    <property type="match status" value="1"/>
</dbReference>
<feature type="compositionally biased region" description="Basic and acidic residues" evidence="16">
    <location>
        <begin position="798"/>
        <end position="808"/>
    </location>
</feature>
<keyword evidence="10 15" id="KW-0675">Receptor</keyword>
<dbReference type="PIRSF" id="PIRSF037090">
    <property type="entry name" value="Iontro_Glu-like_rcpt_pln"/>
    <property type="match status" value="1"/>
</dbReference>
<evidence type="ECO:0000259" key="18">
    <source>
        <dbReference type="SMART" id="SM00079"/>
    </source>
</evidence>
<dbReference type="SUPFAM" id="SSF53822">
    <property type="entry name" value="Periplasmic binding protein-like I"/>
    <property type="match status" value="1"/>
</dbReference>
<keyword evidence="6" id="KW-0732">Signal</keyword>
<gene>
    <name evidence="19" type="ORF">DH2020_002689</name>
</gene>
<keyword evidence="11" id="KW-0325">Glycoprotein</keyword>
<evidence type="ECO:0000256" key="5">
    <source>
        <dbReference type="ARBA" id="ARBA00022692"/>
    </source>
</evidence>
<accession>A0ABR0XUS1</accession>
<evidence type="ECO:0000256" key="14">
    <source>
        <dbReference type="ARBA" id="ARBA00049638"/>
    </source>
</evidence>
<comment type="caution">
    <text evidence="19">The sequence shown here is derived from an EMBL/GenBank/DDBJ whole genome shotgun (WGS) entry which is preliminary data.</text>
</comment>
<evidence type="ECO:0000313" key="19">
    <source>
        <dbReference type="EMBL" id="KAK6162848.1"/>
    </source>
</evidence>
<evidence type="ECO:0000256" key="11">
    <source>
        <dbReference type="ARBA" id="ARBA00023180"/>
    </source>
</evidence>
<evidence type="ECO:0000256" key="3">
    <source>
        <dbReference type="ARBA" id="ARBA00011095"/>
    </source>
</evidence>
<name>A0ABR0XUS1_REHGL</name>
<keyword evidence="20" id="KW-1185">Reference proteome</keyword>
<dbReference type="PANTHER" id="PTHR34836">
    <property type="entry name" value="OS06G0188250 PROTEIN"/>
    <property type="match status" value="1"/>
</dbReference>
<keyword evidence="4 15" id="KW-0813">Transport</keyword>
<evidence type="ECO:0000256" key="4">
    <source>
        <dbReference type="ARBA" id="ARBA00022448"/>
    </source>
</evidence>
<evidence type="ECO:0000256" key="8">
    <source>
        <dbReference type="ARBA" id="ARBA00023065"/>
    </source>
</evidence>
<keyword evidence="5 17" id="KW-0812">Transmembrane</keyword>
<comment type="function">
    <text evidence="15">Glutamate-gated receptor that probably acts as non-selective cation channel.</text>
</comment>
<evidence type="ECO:0000256" key="13">
    <source>
        <dbReference type="ARBA" id="ARBA00023303"/>
    </source>
</evidence>
<dbReference type="InterPro" id="IPR015683">
    <property type="entry name" value="Ionotropic_Glu_rcpt"/>
</dbReference>
<evidence type="ECO:0000313" key="20">
    <source>
        <dbReference type="Proteomes" id="UP001318860"/>
    </source>
</evidence>
<comment type="similarity">
    <text evidence="2 15">Belongs to the glutamate-gated ion channel (TC 1.A.10.1) family.</text>
</comment>
<comment type="subunit">
    <text evidence="3">May form heteromers.</text>
</comment>
<proteinExistence type="inferred from homology"/>
<comment type="function">
    <text evidence="14">Glutamate-gated receptor that probably acts as a non-selective cation channel. May be involved in light-signal transduction and calcium homeostasis via the regulation of calcium influx into cells.</text>
</comment>
<evidence type="ECO:0000256" key="1">
    <source>
        <dbReference type="ARBA" id="ARBA00004141"/>
    </source>
</evidence>
<dbReference type="Gene3D" id="3.40.50.2300">
    <property type="match status" value="2"/>
</dbReference>
<reference evidence="19 20" key="1">
    <citation type="journal article" date="2021" name="Comput. Struct. Biotechnol. J.">
        <title>De novo genome assembly of the potent medicinal plant Rehmannia glutinosa using nanopore technology.</title>
        <authorList>
            <person name="Ma L."/>
            <person name="Dong C."/>
            <person name="Song C."/>
            <person name="Wang X."/>
            <person name="Zheng X."/>
            <person name="Niu Y."/>
            <person name="Chen S."/>
            <person name="Feng W."/>
        </authorList>
    </citation>
    <scope>NUCLEOTIDE SEQUENCE [LARGE SCALE GENOMIC DNA]</scope>
    <source>
        <strain evidence="19">DH-2019</strain>
    </source>
</reference>
<keyword evidence="8 15" id="KW-0406">Ion transport</keyword>
<feature type="domain" description="Ionotropic glutamate receptor C-terminal" evidence="18">
    <location>
        <begin position="380"/>
        <end position="717"/>
    </location>
</feature>
<sequence>MIISFISTSMNMLLPKALNLLKDIEVDAVIGPQKSVQAKFVIGLGDAAKLPIISFSATSPSLYTHPSYFVQTALNDAAQVDAIAAIVKDFGWSQVVFIYEDSDYGNGIIPYLSNAFQEVNARVSYRSIIPVSATEDFILEELKKMKTMQTRIFVVHLSSSLASNLFLKANEAEMMSEGYAWIVTSGLMDLFFSLDSHIVESMQGVLGVKPLVPRSRKLRSATIRWKNKFLQDNPGISRAEMNLFGLWAYDTLWALAMAAEKVGFKEPSPLQNTSVLNSTDMFVTEVSLTGPKLLKAISETTFQGLSGDFHLVKGQRGPSSFQILNVVGNKTSEVGIWTLSTRSLSSRNENATSKRLTSIMWPGKSTYVPKGWEVPVSGKKLRIGVLANAGFAEFVKVETDPQTNDTKVSGYIIHLFESVMAELPYVVKYEYFPFETTSSRSYDNLTFQVSQGNYDAAVGDITITAYRSQFVDFTLPIEEGGVTRTQKIKYENPNDKWIFWKPLRYELWLTAIALFIFTGVALWILEHRVNKAFRGPSSEHVGLIFYIPFMGKDSEQFSSTGFRRMGIRRADILNSTYTASLSARFTTLKLQRADTNINVLIRNGDYVGCREGSFIFDFLKNLGFNKSKIRTYNSSEEVDVDLSKGRITAFFSCTPYTDRFLSKYCNKYTKVGSPYHSLGFAFVFPKGSPLTADVSRAILNLTDDNRMSDITKQWIRNSTCNGDEPEVSSDKWISIDLESFKILFGITGGVTTTCLVVFLVSYLYQNRDFIHRISNSGATTWSKIRAICKHFDQRDPKSFRSSRAKEDSENASSDLNVYPPHHRSTVAPISSEEMPTENGAGNQSRQLSPT</sequence>
<feature type="compositionally biased region" description="Polar residues" evidence="16">
    <location>
        <begin position="839"/>
        <end position="850"/>
    </location>
</feature>
<evidence type="ECO:0000256" key="16">
    <source>
        <dbReference type="SAM" id="MobiDB-lite"/>
    </source>
</evidence>
<feature type="region of interest" description="Disordered" evidence="16">
    <location>
        <begin position="798"/>
        <end position="850"/>
    </location>
</feature>
<dbReference type="Gene3D" id="3.40.190.10">
    <property type="entry name" value="Periplasmic binding protein-like II"/>
    <property type="match status" value="3"/>
</dbReference>
<dbReference type="CDD" id="cd19990">
    <property type="entry name" value="PBP1_GABAb_receptor_plant"/>
    <property type="match status" value="1"/>
</dbReference>
<evidence type="ECO:0000256" key="6">
    <source>
        <dbReference type="ARBA" id="ARBA00022729"/>
    </source>
</evidence>
<dbReference type="PANTHER" id="PTHR34836:SF1">
    <property type="entry name" value="OS09G0428600 PROTEIN"/>
    <property type="match status" value="1"/>
</dbReference>
<keyword evidence="9 15" id="KW-0472">Membrane</keyword>
<dbReference type="SMART" id="SM00079">
    <property type="entry name" value="PBPe"/>
    <property type="match status" value="1"/>
</dbReference>